<evidence type="ECO:0000256" key="9">
    <source>
        <dbReference type="ARBA" id="ARBA00022617"/>
    </source>
</evidence>
<dbReference type="CDD" id="cd03495">
    <property type="entry name" value="SQR_TypeC_SdhD_like"/>
    <property type="match status" value="1"/>
</dbReference>
<accession>A0A839V258</accession>
<reference evidence="17 19" key="2">
    <citation type="submission" date="2020-08" db="EMBL/GenBank/DDBJ databases">
        <title>Genomic Encyclopedia of Type Strains, Phase III (KMG-III): the genomes of soil and plant-associated and newly described type strains.</title>
        <authorList>
            <person name="Whitman W."/>
        </authorList>
    </citation>
    <scope>NUCLEOTIDE SEQUENCE [LARGE SCALE GENOMIC DNA]</scope>
    <source>
        <strain evidence="17 19">CECT 8088</strain>
    </source>
</reference>
<evidence type="ECO:0000256" key="4">
    <source>
        <dbReference type="ARBA" id="ARBA00005163"/>
    </source>
</evidence>
<comment type="caution">
    <text evidence="17">The sequence shown here is derived from an EMBL/GenBank/DDBJ whole genome shotgun (WGS) entry which is preliminary data.</text>
</comment>
<keyword evidence="15 16" id="KW-0472">Membrane</keyword>
<comment type="pathway">
    <text evidence="4">Carbohydrate metabolism; tricarboxylic acid cycle.</text>
</comment>
<sequence>MSTDKLHISTMRSQLGRARGLGSGKAGTVEHWKIERLTAIGLIPLSIWFVVSMLRLLGAPQFIVVLWVSEPWNTVLLLALVALTFHHMQLGLQVVIDDYVHGRFTHFAATLVNKGAAILLGLFAAVAILKMAFLGPAVAAAVAHALSAQ</sequence>
<evidence type="ECO:0000313" key="18">
    <source>
        <dbReference type="EMBL" id="NVN29169.1"/>
    </source>
</evidence>
<evidence type="ECO:0000256" key="12">
    <source>
        <dbReference type="ARBA" id="ARBA00022982"/>
    </source>
</evidence>
<comment type="subcellular location">
    <subcellularLocation>
        <location evidence="3">Membrane</location>
        <topology evidence="3">Multi-pass membrane protein</topology>
    </subcellularLocation>
</comment>
<dbReference type="GO" id="GO:0016020">
    <property type="term" value="C:membrane"/>
    <property type="evidence" value="ECO:0007669"/>
    <property type="project" value="UniProtKB-SubCell"/>
</dbReference>
<dbReference type="AlphaFoldDB" id="A0A839V258"/>
<dbReference type="Proteomes" id="UP000565205">
    <property type="component" value="Unassembled WGS sequence"/>
</dbReference>
<dbReference type="NCBIfam" id="TIGR02968">
    <property type="entry name" value="succ_dehyd_anc"/>
    <property type="match status" value="1"/>
</dbReference>
<keyword evidence="14" id="KW-0408">Iron</keyword>
<evidence type="ECO:0000256" key="3">
    <source>
        <dbReference type="ARBA" id="ARBA00004141"/>
    </source>
</evidence>
<keyword evidence="12" id="KW-0249">Electron transport</keyword>
<keyword evidence="8" id="KW-0816">Tricarboxylic acid cycle</keyword>
<name>A0A839V258_9PROT</name>
<evidence type="ECO:0000256" key="7">
    <source>
        <dbReference type="ARBA" id="ARBA00022448"/>
    </source>
</evidence>
<keyword evidence="11" id="KW-0479">Metal-binding</keyword>
<dbReference type="SUPFAM" id="SSF81343">
    <property type="entry name" value="Fumarate reductase respiratory complex transmembrane subunits"/>
    <property type="match status" value="1"/>
</dbReference>
<evidence type="ECO:0000256" key="15">
    <source>
        <dbReference type="ARBA" id="ARBA00023136"/>
    </source>
</evidence>
<evidence type="ECO:0000256" key="1">
    <source>
        <dbReference type="ARBA" id="ARBA00001971"/>
    </source>
</evidence>
<dbReference type="InterPro" id="IPR034804">
    <property type="entry name" value="SQR/QFR_C/D"/>
</dbReference>
<gene>
    <name evidence="18" type="primary">sdhD</name>
    <name evidence="17" type="ORF">FHR90_002405</name>
    <name evidence="18" type="ORF">HUK83_02265</name>
</gene>
<evidence type="ECO:0000256" key="2">
    <source>
        <dbReference type="ARBA" id="ARBA00004050"/>
    </source>
</evidence>
<protein>
    <recommendedName>
        <fullName evidence="6">Succinate dehydrogenase hydrophobic membrane anchor subunit</fullName>
    </recommendedName>
</protein>
<comment type="subunit">
    <text evidence="5">Part of an enzyme complex containing four subunits: a flavoprotein, an iron-sulfur protein, plus two membrane-anchoring proteins, SdhC and SdhD.</text>
</comment>
<evidence type="ECO:0000256" key="11">
    <source>
        <dbReference type="ARBA" id="ARBA00022723"/>
    </source>
</evidence>
<dbReference type="GO" id="GO:0006099">
    <property type="term" value="P:tricarboxylic acid cycle"/>
    <property type="evidence" value="ECO:0007669"/>
    <property type="project" value="UniProtKB-UniPathway"/>
</dbReference>
<evidence type="ECO:0000256" key="10">
    <source>
        <dbReference type="ARBA" id="ARBA00022692"/>
    </source>
</evidence>
<keyword evidence="7" id="KW-0813">Transport</keyword>
<dbReference type="GO" id="GO:0020037">
    <property type="term" value="F:heme binding"/>
    <property type="evidence" value="ECO:0007669"/>
    <property type="project" value="InterPro"/>
</dbReference>
<keyword evidence="19" id="KW-1185">Reference proteome</keyword>
<keyword evidence="9" id="KW-0349">Heme</keyword>
<evidence type="ECO:0000256" key="16">
    <source>
        <dbReference type="SAM" id="Phobius"/>
    </source>
</evidence>
<keyword evidence="13 16" id="KW-1133">Transmembrane helix</keyword>
<dbReference type="GO" id="GO:0046872">
    <property type="term" value="F:metal ion binding"/>
    <property type="evidence" value="ECO:0007669"/>
    <property type="project" value="UniProtKB-KW"/>
</dbReference>
<comment type="cofactor">
    <cofactor evidence="1">
        <name>heme</name>
        <dbReference type="ChEBI" id="CHEBI:30413"/>
    </cofactor>
</comment>
<feature type="transmembrane region" description="Helical" evidence="16">
    <location>
        <begin position="116"/>
        <end position="143"/>
    </location>
</feature>
<dbReference type="Pfam" id="PF01127">
    <property type="entry name" value="Sdh_cyt"/>
    <property type="match status" value="1"/>
</dbReference>
<keyword evidence="10 16" id="KW-0812">Transmembrane</keyword>
<evidence type="ECO:0000256" key="14">
    <source>
        <dbReference type="ARBA" id="ARBA00023004"/>
    </source>
</evidence>
<feature type="transmembrane region" description="Helical" evidence="16">
    <location>
        <begin position="45"/>
        <end position="68"/>
    </location>
</feature>
<comment type="function">
    <text evidence="2">Membrane-anchoring subunit of succinate dehydrogenase (SDH).</text>
</comment>
<dbReference type="EMBL" id="JACHXV010000009">
    <property type="protein sequence ID" value="MBB3174560.1"/>
    <property type="molecule type" value="Genomic_DNA"/>
</dbReference>
<dbReference type="Gene3D" id="1.20.1300.10">
    <property type="entry name" value="Fumarate reductase/succinate dehydrogenase, transmembrane subunit"/>
    <property type="match status" value="1"/>
</dbReference>
<evidence type="ECO:0000256" key="5">
    <source>
        <dbReference type="ARBA" id="ARBA00011558"/>
    </source>
</evidence>
<evidence type="ECO:0000313" key="17">
    <source>
        <dbReference type="EMBL" id="MBB3174560.1"/>
    </source>
</evidence>
<proteinExistence type="predicted"/>
<dbReference type="InterPro" id="IPR000701">
    <property type="entry name" value="SuccDH_FuR_B_TM-su"/>
</dbReference>
<dbReference type="InterPro" id="IPR014312">
    <property type="entry name" value="Succ_DH_anchor"/>
</dbReference>
<evidence type="ECO:0000313" key="20">
    <source>
        <dbReference type="Proteomes" id="UP000565205"/>
    </source>
</evidence>
<evidence type="ECO:0000256" key="6">
    <source>
        <dbReference type="ARBA" id="ARBA00019425"/>
    </source>
</evidence>
<dbReference type="RefSeq" id="WP_176621898.1">
    <property type="nucleotide sequence ID" value="NZ_JABXXQ010000017.1"/>
</dbReference>
<dbReference type="Proteomes" id="UP000557688">
    <property type="component" value="Unassembled WGS sequence"/>
</dbReference>
<dbReference type="UniPathway" id="UPA00223"/>
<dbReference type="EMBL" id="JABXXQ010000017">
    <property type="protein sequence ID" value="NVN29169.1"/>
    <property type="molecule type" value="Genomic_DNA"/>
</dbReference>
<evidence type="ECO:0000256" key="8">
    <source>
        <dbReference type="ARBA" id="ARBA00022532"/>
    </source>
</evidence>
<organism evidence="17 19">
    <name type="scientific">Endobacter medicaginis</name>
    <dbReference type="NCBI Taxonomy" id="1181271"/>
    <lineage>
        <taxon>Bacteria</taxon>
        <taxon>Pseudomonadati</taxon>
        <taxon>Pseudomonadota</taxon>
        <taxon>Alphaproteobacteria</taxon>
        <taxon>Acetobacterales</taxon>
        <taxon>Acetobacteraceae</taxon>
        <taxon>Endobacter</taxon>
    </lineage>
</organism>
<evidence type="ECO:0000313" key="19">
    <source>
        <dbReference type="Proteomes" id="UP000557688"/>
    </source>
</evidence>
<evidence type="ECO:0000256" key="13">
    <source>
        <dbReference type="ARBA" id="ARBA00022989"/>
    </source>
</evidence>
<reference evidence="18 20" key="1">
    <citation type="submission" date="2020-06" db="EMBL/GenBank/DDBJ databases">
        <title>Description of novel acetic acid bacteria.</title>
        <authorList>
            <person name="Sombolestani A."/>
        </authorList>
    </citation>
    <scope>NUCLEOTIDE SEQUENCE [LARGE SCALE GENOMIC DNA]</scope>
    <source>
        <strain evidence="18 20">LMG 26838</strain>
    </source>
</reference>
<feature type="transmembrane region" description="Helical" evidence="16">
    <location>
        <begin position="75"/>
        <end position="96"/>
    </location>
</feature>